<organism evidence="1 2">
    <name type="scientific">Panagrolaimus sp. JU765</name>
    <dbReference type="NCBI Taxonomy" id="591449"/>
    <lineage>
        <taxon>Eukaryota</taxon>
        <taxon>Metazoa</taxon>
        <taxon>Ecdysozoa</taxon>
        <taxon>Nematoda</taxon>
        <taxon>Chromadorea</taxon>
        <taxon>Rhabditida</taxon>
        <taxon>Tylenchina</taxon>
        <taxon>Panagrolaimomorpha</taxon>
        <taxon>Panagrolaimoidea</taxon>
        <taxon>Panagrolaimidae</taxon>
        <taxon>Panagrolaimus</taxon>
    </lineage>
</organism>
<dbReference type="Proteomes" id="UP000887576">
    <property type="component" value="Unplaced"/>
</dbReference>
<evidence type="ECO:0000313" key="1">
    <source>
        <dbReference type="Proteomes" id="UP000887576"/>
    </source>
</evidence>
<sequence length="534" mass="60020">MGFDGRNCLVPHMVLWDYFGGNSCLDLNVSAGDEVAVIAEEFQVREVENIFQPSKKYFRLPRKWSLVRWTTHKQFQSKIGLIPSCWLIQKSFFDNNRRFFRNSTWFIGISDLSTAYECILEDRSSYRPGLFIIFSPIWINLEPDDYRPYILFVMCRKTDKLVEEMAKTILKEKPNGTSMERIYQQILDKKSRYLSGPGKTEVEESKKESKREGAGKEEAKNAVASAEVAENVEETGATAAGPSEDFLAEHAVCPYYLKSYTIRRSSMGRYLLFGSQYETLYDLVVHLANAPSPLPHPLDGGPTQPLGLYFDAVPPPCKTLKRDLYALPMRAGKDEAKNAVASAEVAENVEETGATAAGPSEDFLAEHAVCPYYLKSYTIRRSSMGRYLLFGSQYETLYDLVVHLANAPSPLPHPLDGGPTQPLGLYFDAVPPPCKTLKRDLYALPMRSEQIAAKHFDQVEEPGILAQAFSFVYRSILDPFKPSHAQYASDSGLDQGALDEAKKFMEKYDRPCTQLPIVKGLGLESAELAVPEKK</sequence>
<reference evidence="2" key="1">
    <citation type="submission" date="2022-11" db="UniProtKB">
        <authorList>
            <consortium name="WormBaseParasite"/>
        </authorList>
    </citation>
    <scope>IDENTIFICATION</scope>
</reference>
<name>A0AC34QGI3_9BILA</name>
<evidence type="ECO:0000313" key="2">
    <source>
        <dbReference type="WBParaSite" id="JU765_v2.g161.t1"/>
    </source>
</evidence>
<accession>A0AC34QGI3</accession>
<proteinExistence type="predicted"/>
<dbReference type="WBParaSite" id="JU765_v2.g161.t1">
    <property type="protein sequence ID" value="JU765_v2.g161.t1"/>
    <property type="gene ID" value="JU765_v2.g161"/>
</dbReference>
<protein>
    <submittedName>
        <fullName evidence="2">Uncharacterized protein</fullName>
    </submittedName>
</protein>